<sequence>MVSDNTGNIKGVQSSASVFLHEAAHAVDPDMIAQKKVSAGIYKDMAEKSAVIITDAVARDLGEVTRGNYKGGKVEVENVTAHTIPGKVWVQVGANGQLETGPRFEPTTDAPRFGSVHPYKDVKPDKATEKPVTLSPPQPPQPNQPGPATDPAESQRRPIPDAPAAFGKQIQAAGLALNDSPVMDGTLQRVPVAGGLPGNRDGAYAGHLDGHPHGHISNFASGVKQDWSMDGVALSSKQQSQLAVDAQNARQQRGTELSEQYNNVAAKTMEKFERLPDTPPAGGNAYLASKQIDGHGVKFDGDKVVVPLRDIDGKIWSAQTIQPGEDGGATFEKGGRRVGNMHIIGDIKPGNDVLVAEGYASGASLHQATGKPVVVAFDVRNMDAVVDSVKSRHPTVPVHIMADHAGVEKATAAAEKHQVGIAFPESKTAGKMADFNELHVREGLPAVKDQVDKALARSVDHSLEQATTAARAQRGDSAEVRTAAADSKHTGPVTAMTSYHAVQAVGEKAFIAHELRDLPGIPVQDKPILIAYHDGRAQMSDMAPERAAGQQR</sequence>
<dbReference type="InterPro" id="IPR034154">
    <property type="entry name" value="TOPRIM_DnaG/twinkle"/>
</dbReference>
<gene>
    <name evidence="3" type="ORF">CR152_02950</name>
</gene>
<protein>
    <recommendedName>
        <fullName evidence="2">KfrB domain-containing protein</fullName>
    </recommendedName>
</protein>
<evidence type="ECO:0000259" key="2">
    <source>
        <dbReference type="Pfam" id="PF18790"/>
    </source>
</evidence>
<keyword evidence="4" id="KW-1185">Reference proteome</keyword>
<dbReference type="Pfam" id="PF18790">
    <property type="entry name" value="KfrB"/>
    <property type="match status" value="1"/>
</dbReference>
<name>A0A2D2DF11_9BURK</name>
<feature type="region of interest" description="Disordered" evidence="1">
    <location>
        <begin position="465"/>
        <end position="489"/>
    </location>
</feature>
<organism evidence="3 4">
    <name type="scientific">Massilia violaceinigra</name>
    <dbReference type="NCBI Taxonomy" id="2045208"/>
    <lineage>
        <taxon>Bacteria</taxon>
        <taxon>Pseudomonadati</taxon>
        <taxon>Pseudomonadota</taxon>
        <taxon>Betaproteobacteria</taxon>
        <taxon>Burkholderiales</taxon>
        <taxon>Oxalobacteraceae</taxon>
        <taxon>Telluria group</taxon>
        <taxon>Massilia</taxon>
    </lineage>
</organism>
<dbReference type="AlphaFoldDB" id="A0A2D2DF11"/>
<feature type="compositionally biased region" description="Basic and acidic residues" evidence="1">
    <location>
        <begin position="118"/>
        <end position="129"/>
    </location>
</feature>
<feature type="region of interest" description="Disordered" evidence="1">
    <location>
        <begin position="99"/>
        <end position="161"/>
    </location>
</feature>
<reference evidence="3" key="1">
    <citation type="submission" date="2017-10" db="EMBL/GenBank/DDBJ databases">
        <title>Massilia psychrophilum sp. nov., a novel purple-pigmented bacterium isolated from Tianshan glacier, Xinjiang Municipality, China.</title>
        <authorList>
            <person name="Wang H."/>
        </authorList>
    </citation>
    <scope>NUCLEOTIDE SEQUENCE [LARGE SCALE GENOMIC DNA]</scope>
    <source>
        <strain evidence="3">B2</strain>
    </source>
</reference>
<dbReference type="Proteomes" id="UP000229897">
    <property type="component" value="Chromosome"/>
</dbReference>
<dbReference type="InterPro" id="IPR040782">
    <property type="entry name" value="KfrB"/>
</dbReference>
<dbReference type="KEGG" id="mass:CR152_02950"/>
<evidence type="ECO:0000313" key="3">
    <source>
        <dbReference type="EMBL" id="ATQ73578.1"/>
    </source>
</evidence>
<evidence type="ECO:0000313" key="4">
    <source>
        <dbReference type="Proteomes" id="UP000229897"/>
    </source>
</evidence>
<dbReference type="EMBL" id="CP024608">
    <property type="protein sequence ID" value="ATQ73578.1"/>
    <property type="molecule type" value="Genomic_DNA"/>
</dbReference>
<feature type="domain" description="KfrB" evidence="2">
    <location>
        <begin position="488"/>
        <end position="540"/>
    </location>
</feature>
<evidence type="ECO:0000256" key="1">
    <source>
        <dbReference type="SAM" id="MobiDB-lite"/>
    </source>
</evidence>
<proteinExistence type="predicted"/>
<dbReference type="CDD" id="cd01029">
    <property type="entry name" value="TOPRIM_primases"/>
    <property type="match status" value="1"/>
</dbReference>
<feature type="compositionally biased region" description="Pro residues" evidence="1">
    <location>
        <begin position="134"/>
        <end position="145"/>
    </location>
</feature>
<accession>A0A2D2DF11</accession>